<reference evidence="2" key="3">
    <citation type="submission" date="2015-06" db="UniProtKB">
        <authorList>
            <consortium name="EnsemblMetazoa"/>
        </authorList>
    </citation>
    <scope>IDENTIFICATION</scope>
</reference>
<dbReference type="GeneID" id="20206198"/>
<proteinExistence type="predicted"/>
<dbReference type="CTD" id="20206198"/>
<dbReference type="EMBL" id="KB097222">
    <property type="protein sequence ID" value="ESN98115.1"/>
    <property type="molecule type" value="Genomic_DNA"/>
</dbReference>
<reference evidence="1 3" key="2">
    <citation type="journal article" date="2013" name="Nature">
        <title>Insights into bilaterian evolution from three spiralian genomes.</title>
        <authorList>
            <person name="Simakov O."/>
            <person name="Marletaz F."/>
            <person name="Cho S.J."/>
            <person name="Edsinger-Gonzales E."/>
            <person name="Havlak P."/>
            <person name="Hellsten U."/>
            <person name="Kuo D.H."/>
            <person name="Larsson T."/>
            <person name="Lv J."/>
            <person name="Arendt D."/>
            <person name="Savage R."/>
            <person name="Osoegawa K."/>
            <person name="de Jong P."/>
            <person name="Grimwood J."/>
            <person name="Chapman J.A."/>
            <person name="Shapiro H."/>
            <person name="Aerts A."/>
            <person name="Otillar R.P."/>
            <person name="Terry A.Y."/>
            <person name="Boore J.L."/>
            <person name="Grigoriev I.V."/>
            <person name="Lindberg D.R."/>
            <person name="Seaver E.C."/>
            <person name="Weisblat D.A."/>
            <person name="Putnam N.H."/>
            <person name="Rokhsar D.S."/>
        </authorList>
    </citation>
    <scope>NUCLEOTIDE SEQUENCE</scope>
</reference>
<dbReference type="AlphaFoldDB" id="T1FBJ9"/>
<evidence type="ECO:0000313" key="3">
    <source>
        <dbReference type="Proteomes" id="UP000015101"/>
    </source>
</evidence>
<gene>
    <name evidence="2" type="primary">20206198</name>
    <name evidence="1" type="ORF">HELRODRAFT_177353</name>
</gene>
<sequence>MYDIVKNKLLTLENIDHDSTIYNRYKKIMMLIVLNYWKTESNNGTIQYIPVQSTKVLDKGKEWFLKHIKKVDISKICKMTGSLLIPKNYTESYALLKKYMPGPEAGKFVEKVCQVVHTFLYPILQFDWKKYFGKETNGTFKNLDMQTVGDLVVLHENNLFDYTSDMLKAAGVPVKKIIKYFAAFGSLNRAIADGKLNINAVIGNIKNSRILNWKNLIRSGAKTLYILKNVDFKKSHFDDLKKALTSFAKTLSRLNMSATQMIEKFYGSVSRKFEYALLQNVISLNVKHRALHKILTLLSDNATLHKNPFSVTDKMLRELDVARAEWNTVIQRAADYYMPHKNVLPTKIRYRKGMEWCGAPFQNTQLSLKALTMHIFNLVPTVLDGSFRKNGMKKPEILDEYFRNVDSEPKNTVQKDYCDVSYVHFAKLVKILIKFDMKPFRHYDLF</sequence>
<evidence type="ECO:0000313" key="1">
    <source>
        <dbReference type="EMBL" id="ESN98115.1"/>
    </source>
</evidence>
<protein>
    <submittedName>
        <fullName evidence="1 2">Uncharacterized protein</fullName>
    </submittedName>
</protein>
<accession>T1FBJ9</accession>
<dbReference type="HOGENOM" id="CLU_614341_0_0_1"/>
<reference evidence="3" key="1">
    <citation type="submission" date="2012-12" db="EMBL/GenBank/DDBJ databases">
        <authorList>
            <person name="Hellsten U."/>
            <person name="Grimwood J."/>
            <person name="Chapman J.A."/>
            <person name="Shapiro H."/>
            <person name="Aerts A."/>
            <person name="Otillar R.P."/>
            <person name="Terry A.Y."/>
            <person name="Boore J.L."/>
            <person name="Simakov O."/>
            <person name="Marletaz F."/>
            <person name="Cho S.-J."/>
            <person name="Edsinger-Gonzales E."/>
            <person name="Havlak P."/>
            <person name="Kuo D.-H."/>
            <person name="Larsson T."/>
            <person name="Lv J."/>
            <person name="Arendt D."/>
            <person name="Savage R."/>
            <person name="Osoegawa K."/>
            <person name="de Jong P."/>
            <person name="Lindberg D.R."/>
            <person name="Seaver E.C."/>
            <person name="Weisblat D.A."/>
            <person name="Putnam N.H."/>
            <person name="Grigoriev I.V."/>
            <person name="Rokhsar D.S."/>
        </authorList>
    </citation>
    <scope>NUCLEOTIDE SEQUENCE</scope>
</reference>
<dbReference type="RefSeq" id="XP_009023808.1">
    <property type="nucleotide sequence ID" value="XM_009025560.1"/>
</dbReference>
<evidence type="ECO:0000313" key="2">
    <source>
        <dbReference type="EnsemblMetazoa" id="HelroP177353"/>
    </source>
</evidence>
<dbReference type="InParanoid" id="T1FBJ9"/>
<dbReference type="Proteomes" id="UP000015101">
    <property type="component" value="Unassembled WGS sequence"/>
</dbReference>
<keyword evidence="3" id="KW-1185">Reference proteome</keyword>
<organism evidence="2 3">
    <name type="scientific">Helobdella robusta</name>
    <name type="common">Californian leech</name>
    <dbReference type="NCBI Taxonomy" id="6412"/>
    <lineage>
        <taxon>Eukaryota</taxon>
        <taxon>Metazoa</taxon>
        <taxon>Spiralia</taxon>
        <taxon>Lophotrochozoa</taxon>
        <taxon>Annelida</taxon>
        <taxon>Clitellata</taxon>
        <taxon>Hirudinea</taxon>
        <taxon>Rhynchobdellida</taxon>
        <taxon>Glossiphoniidae</taxon>
        <taxon>Helobdella</taxon>
    </lineage>
</organism>
<dbReference type="KEGG" id="hro:HELRODRAFT_177353"/>
<dbReference type="EMBL" id="AMQM01006017">
    <property type="status" value="NOT_ANNOTATED_CDS"/>
    <property type="molecule type" value="Genomic_DNA"/>
</dbReference>
<name>T1FBJ9_HELRO</name>
<dbReference type="EnsemblMetazoa" id="HelroT177353">
    <property type="protein sequence ID" value="HelroP177353"/>
    <property type="gene ID" value="HelroG177353"/>
</dbReference>